<protein>
    <submittedName>
        <fullName evidence="2">Uncharacterized protein</fullName>
    </submittedName>
</protein>
<dbReference type="Proteomes" id="UP000603453">
    <property type="component" value="Unassembled WGS sequence"/>
</dbReference>
<dbReference type="Pfam" id="PF08923">
    <property type="entry name" value="MAPKK1_Int"/>
    <property type="match status" value="1"/>
</dbReference>
<dbReference type="GO" id="GO:0071230">
    <property type="term" value="P:cellular response to amino acid stimulus"/>
    <property type="evidence" value="ECO:0007669"/>
    <property type="project" value="TreeGrafter"/>
</dbReference>
<evidence type="ECO:0000313" key="3">
    <source>
        <dbReference type="Proteomes" id="UP000603453"/>
    </source>
</evidence>
<evidence type="ECO:0000256" key="1">
    <source>
        <dbReference type="ARBA" id="ARBA00005356"/>
    </source>
</evidence>
<evidence type="ECO:0000313" key="2">
    <source>
        <dbReference type="EMBL" id="KAG2194424.1"/>
    </source>
</evidence>
<dbReference type="PANTHER" id="PTHR13378:SF1">
    <property type="entry name" value="RAGULATOR COMPLEX PROTEIN LAMTOR3"/>
    <property type="match status" value="1"/>
</dbReference>
<dbReference type="GO" id="GO:0032008">
    <property type="term" value="P:positive regulation of TOR signaling"/>
    <property type="evidence" value="ECO:0007669"/>
    <property type="project" value="TreeGrafter"/>
</dbReference>
<dbReference type="Gene3D" id="3.30.450.30">
    <property type="entry name" value="Dynein light chain 2a, cytoplasmic"/>
    <property type="match status" value="1"/>
</dbReference>
<dbReference type="SUPFAM" id="SSF103196">
    <property type="entry name" value="Roadblock/LC7 domain"/>
    <property type="match status" value="1"/>
</dbReference>
<comment type="similarity">
    <text evidence="1">Belongs to the LAMTOR3 family.</text>
</comment>
<dbReference type="InterPro" id="IPR015019">
    <property type="entry name" value="LAMTOR3"/>
</dbReference>
<dbReference type="EMBL" id="JAEPRD010000196">
    <property type="protein sequence ID" value="KAG2194424.1"/>
    <property type="molecule type" value="Genomic_DNA"/>
</dbReference>
<dbReference type="OrthoDB" id="343907at2759"/>
<dbReference type="SMART" id="SM01278">
    <property type="entry name" value="MAPKK1_Int"/>
    <property type="match status" value="1"/>
</dbReference>
<name>A0A8H7UXR2_9FUNG</name>
<dbReference type="AlphaFoldDB" id="A0A8H7UXR2"/>
<organism evidence="2 3">
    <name type="scientific">Mucor saturninus</name>
    <dbReference type="NCBI Taxonomy" id="64648"/>
    <lineage>
        <taxon>Eukaryota</taxon>
        <taxon>Fungi</taxon>
        <taxon>Fungi incertae sedis</taxon>
        <taxon>Mucoromycota</taxon>
        <taxon>Mucoromycotina</taxon>
        <taxon>Mucoromycetes</taxon>
        <taxon>Mucorales</taxon>
        <taxon>Mucorineae</taxon>
        <taxon>Mucoraceae</taxon>
        <taxon>Mucor</taxon>
    </lineage>
</organism>
<accession>A0A8H7UXR2</accession>
<keyword evidence="3" id="KW-1185">Reference proteome</keyword>
<proteinExistence type="inferred from homology"/>
<dbReference type="GO" id="GO:0071986">
    <property type="term" value="C:Ragulator complex"/>
    <property type="evidence" value="ECO:0007669"/>
    <property type="project" value="TreeGrafter"/>
</dbReference>
<comment type="caution">
    <text evidence="2">The sequence shown here is derived from an EMBL/GenBank/DDBJ whole genome shotgun (WGS) entry which is preliminary data.</text>
</comment>
<sequence>MESKFTEICSRVFYSGLLVAMVTDRDGVIILKSVSDKAREDMTEPMIPITFAIANNQASRKREYDIMSIISVYEKYQVIQLDQAPLIITLVADSAANTGLFMNLGKNILELTEPLVEAMKE</sequence>
<reference evidence="2" key="1">
    <citation type="submission" date="2020-12" db="EMBL/GenBank/DDBJ databases">
        <title>Metabolic potential, ecology and presence of endohyphal bacteria is reflected in genomic diversity of Mucoromycotina.</title>
        <authorList>
            <person name="Muszewska A."/>
            <person name="Okrasinska A."/>
            <person name="Steczkiewicz K."/>
            <person name="Drgas O."/>
            <person name="Orlowska M."/>
            <person name="Perlinska-Lenart U."/>
            <person name="Aleksandrzak-Piekarczyk T."/>
            <person name="Szatraj K."/>
            <person name="Zielenkiewicz U."/>
            <person name="Pilsyk S."/>
            <person name="Malc E."/>
            <person name="Mieczkowski P."/>
            <person name="Kruszewska J.S."/>
            <person name="Biernat P."/>
            <person name="Pawlowska J."/>
        </authorList>
    </citation>
    <scope>NUCLEOTIDE SEQUENCE</scope>
    <source>
        <strain evidence="2">WA0000017839</strain>
    </source>
</reference>
<dbReference type="PANTHER" id="PTHR13378">
    <property type="entry name" value="REGULATOR COMPLEX PROTEIN LAMTOR3"/>
    <property type="match status" value="1"/>
</dbReference>
<gene>
    <name evidence="2" type="ORF">INT47_003135</name>
</gene>